<accession>A0A8J9SMM9</accession>
<evidence type="ECO:0008006" key="3">
    <source>
        <dbReference type="Google" id="ProtNLM"/>
    </source>
</evidence>
<dbReference type="Gene3D" id="3.10.450.50">
    <property type="match status" value="1"/>
</dbReference>
<dbReference type="InterPro" id="IPR009783">
    <property type="entry name" value="DUF1348"/>
</dbReference>
<evidence type="ECO:0000313" key="2">
    <source>
        <dbReference type="EMBL" id="CAG9277028.1"/>
    </source>
</evidence>
<proteinExistence type="predicted"/>
<dbReference type="AlphaFoldDB" id="A0A8J9SMM9"/>
<dbReference type="SUPFAM" id="SSF54427">
    <property type="entry name" value="NTF2-like"/>
    <property type="match status" value="1"/>
</dbReference>
<reference evidence="2" key="1">
    <citation type="submission" date="2022-02" db="EMBL/GenBank/DDBJ databases">
        <authorList>
            <person name="Giguere J D."/>
        </authorList>
    </citation>
    <scope>NUCLEOTIDE SEQUENCE</scope>
    <source>
        <strain evidence="2">CCAP 1055/1</strain>
    </source>
</reference>
<protein>
    <recommendedName>
        <fullName evidence="3">Nuclear transport factor 2 family protein</fullName>
    </recommendedName>
</protein>
<organism evidence="2">
    <name type="scientific">Phaeodactylum tricornutum</name>
    <name type="common">Diatom</name>
    <dbReference type="NCBI Taxonomy" id="2850"/>
    <lineage>
        <taxon>Eukaryota</taxon>
        <taxon>Sar</taxon>
        <taxon>Stramenopiles</taxon>
        <taxon>Ochrophyta</taxon>
        <taxon>Bacillariophyta</taxon>
        <taxon>Bacillariophyceae</taxon>
        <taxon>Bacillariophycidae</taxon>
        <taxon>Naviculales</taxon>
        <taxon>Phaeodactylaceae</taxon>
        <taxon>Phaeodactylum</taxon>
    </lineage>
</organism>
<dbReference type="InterPro" id="IPR032710">
    <property type="entry name" value="NTF2-like_dom_sf"/>
</dbReference>
<dbReference type="PANTHER" id="PTHR31757">
    <property type="entry name" value="SLL0781 PROTEIN"/>
    <property type="match status" value="1"/>
</dbReference>
<feature type="region of interest" description="Disordered" evidence="1">
    <location>
        <begin position="134"/>
        <end position="157"/>
    </location>
</feature>
<gene>
    <name evidence="2" type="ORF">PTTT1_LOCUS2568</name>
</gene>
<sequence length="157" mass="18911">MSTEAKAPFPPFTRETAIQKIRLAEDAWNSQDPDRVKMAYTADSVWRNRDTFLKGRKEIRDFLQIKWNQEQDYRLIKELWAFTENRISVRFCYEYHNEKNEWFRAHGNENWEFDQDGLMAFRYASINDQPIDKSERKFSWPSGIRPEDHPDLSELGL</sequence>
<feature type="compositionally biased region" description="Basic and acidic residues" evidence="1">
    <location>
        <begin position="145"/>
        <end position="157"/>
    </location>
</feature>
<name>A0A8J9SMM9_PHATR</name>
<dbReference type="PANTHER" id="PTHR31757:SF0">
    <property type="entry name" value="SLL0781 PROTEIN"/>
    <property type="match status" value="1"/>
</dbReference>
<dbReference type="Proteomes" id="UP000836788">
    <property type="component" value="Chromosome 1"/>
</dbReference>
<dbReference type="Pfam" id="PF07080">
    <property type="entry name" value="DUF1348"/>
    <property type="match status" value="1"/>
</dbReference>
<evidence type="ECO:0000256" key="1">
    <source>
        <dbReference type="SAM" id="MobiDB-lite"/>
    </source>
</evidence>
<dbReference type="EMBL" id="OU594942">
    <property type="protein sequence ID" value="CAG9277028.1"/>
    <property type="molecule type" value="Genomic_DNA"/>
</dbReference>